<organism evidence="3 4">
    <name type="scientific">Corynebacterium hadale</name>
    <dbReference type="NCBI Taxonomy" id="2026255"/>
    <lineage>
        <taxon>Bacteria</taxon>
        <taxon>Bacillati</taxon>
        <taxon>Actinomycetota</taxon>
        <taxon>Actinomycetes</taxon>
        <taxon>Mycobacteriales</taxon>
        <taxon>Corynebacteriaceae</taxon>
        <taxon>Corynebacterium</taxon>
    </lineage>
</organism>
<accession>A0A269PB47</accession>
<evidence type="ECO:0000313" key="4">
    <source>
        <dbReference type="Proteomes" id="UP000215771"/>
    </source>
</evidence>
<comment type="caution">
    <text evidence="3">The sequence shown here is derived from an EMBL/GenBank/DDBJ whole genome shotgun (WGS) entry which is preliminary data.</text>
</comment>
<name>A0A269PB47_9CORY</name>
<evidence type="ECO:0008006" key="5">
    <source>
        <dbReference type="Google" id="ProtNLM"/>
    </source>
</evidence>
<keyword evidence="2" id="KW-0732">Signal</keyword>
<sequence>MKKLIACAATAALVVGLTTAPAQAASVEIDDGTCVIRIDRVSLLRMGYEITDVEPNYVGEDAIQFMTPAQARVFADYQDKHEDDFFGEEEVPDSVTNETDGVWGMQDIRPVPKTQEELKQEREDFRTYRGLLQKCIDGSTQSAEKNADSNAGSSEGMSIPETVAIVMSVLALLTSIVGVAAPSLLPSLK</sequence>
<dbReference type="EMBL" id="NQMQ01000020">
    <property type="protein sequence ID" value="PAJ68912.1"/>
    <property type="molecule type" value="Genomic_DNA"/>
</dbReference>
<feature type="signal peptide" evidence="2">
    <location>
        <begin position="1"/>
        <end position="24"/>
    </location>
</feature>
<gene>
    <name evidence="3" type="ORF">CIG21_09565</name>
</gene>
<reference evidence="3 4" key="1">
    <citation type="submission" date="2017-08" db="EMBL/GenBank/DDBJ databases">
        <authorList>
            <person name="de Groot N.N."/>
        </authorList>
    </citation>
    <scope>NUCLEOTIDE SEQUENCE [LARGE SCALE GENOMIC DNA]</scope>
    <source>
        <strain evidence="3 4">NBT06-6</strain>
    </source>
</reference>
<evidence type="ECO:0000256" key="2">
    <source>
        <dbReference type="SAM" id="SignalP"/>
    </source>
</evidence>
<evidence type="ECO:0000313" key="3">
    <source>
        <dbReference type="EMBL" id="PAJ68912.1"/>
    </source>
</evidence>
<dbReference type="AlphaFoldDB" id="A0A269PB47"/>
<protein>
    <recommendedName>
        <fullName evidence="5">Secreted protein</fullName>
    </recommendedName>
</protein>
<keyword evidence="1" id="KW-1133">Transmembrane helix</keyword>
<feature type="chain" id="PRO_5013103024" description="Secreted protein" evidence="2">
    <location>
        <begin position="25"/>
        <end position="189"/>
    </location>
</feature>
<evidence type="ECO:0000256" key="1">
    <source>
        <dbReference type="SAM" id="Phobius"/>
    </source>
</evidence>
<proteinExistence type="predicted"/>
<dbReference type="RefSeq" id="WP_095278616.1">
    <property type="nucleotide sequence ID" value="NZ_CP047655.1"/>
</dbReference>
<feature type="transmembrane region" description="Helical" evidence="1">
    <location>
        <begin position="163"/>
        <end position="185"/>
    </location>
</feature>
<keyword evidence="1" id="KW-0472">Membrane</keyword>
<dbReference type="Proteomes" id="UP000215771">
    <property type="component" value="Unassembled WGS sequence"/>
</dbReference>
<keyword evidence="1" id="KW-0812">Transmembrane</keyword>